<gene>
    <name evidence="1" type="ORF">AA0117_g7647</name>
</gene>
<comment type="caution">
    <text evidence="1">The sequence shown here is derived from an EMBL/GenBank/DDBJ whole genome shotgun (WGS) entry which is preliminary data.</text>
</comment>
<name>A0A4Q4NDT8_ALTAL</name>
<reference evidence="2" key="1">
    <citation type="journal article" date="2019" name="bioRxiv">
        <title>Genomics, evolutionary history and diagnostics of the Alternaria alternata species group including apple and Asian pear pathotypes.</title>
        <authorList>
            <person name="Armitage A.D."/>
            <person name="Cockerton H.M."/>
            <person name="Sreenivasaprasad S."/>
            <person name="Woodhall J.W."/>
            <person name="Lane C.R."/>
            <person name="Harrison R.J."/>
            <person name="Clarkson J.P."/>
        </authorList>
    </citation>
    <scope>NUCLEOTIDE SEQUENCE [LARGE SCALE GENOMIC DNA]</scope>
    <source>
        <strain evidence="2">FERA 1177</strain>
    </source>
</reference>
<proteinExistence type="predicted"/>
<dbReference type="AlphaFoldDB" id="A0A4Q4NDT8"/>
<dbReference type="Proteomes" id="UP000291422">
    <property type="component" value="Unassembled WGS sequence"/>
</dbReference>
<protein>
    <submittedName>
        <fullName evidence="1">Uncharacterized protein</fullName>
    </submittedName>
</protein>
<organism evidence="1 2">
    <name type="scientific">Alternaria alternata</name>
    <name type="common">Alternaria rot fungus</name>
    <name type="synonym">Torula alternata</name>
    <dbReference type="NCBI Taxonomy" id="5599"/>
    <lineage>
        <taxon>Eukaryota</taxon>
        <taxon>Fungi</taxon>
        <taxon>Dikarya</taxon>
        <taxon>Ascomycota</taxon>
        <taxon>Pezizomycotina</taxon>
        <taxon>Dothideomycetes</taxon>
        <taxon>Pleosporomycetidae</taxon>
        <taxon>Pleosporales</taxon>
        <taxon>Pleosporineae</taxon>
        <taxon>Pleosporaceae</taxon>
        <taxon>Alternaria</taxon>
        <taxon>Alternaria sect. Alternaria</taxon>
        <taxon>Alternaria alternata complex</taxon>
    </lineage>
</organism>
<evidence type="ECO:0000313" key="1">
    <source>
        <dbReference type="EMBL" id="RYN73675.1"/>
    </source>
</evidence>
<sequence length="84" mass="8650">MLGVSATPCGATVVSKAGFQERDYVRYTPLTTTQKVQQDNLYTAGFELWIGVRLPGGKCGTGGGIVTCSESPTISSSASATSSV</sequence>
<evidence type="ECO:0000313" key="2">
    <source>
        <dbReference type="Proteomes" id="UP000291422"/>
    </source>
</evidence>
<dbReference type="EMBL" id="PDXD01000020">
    <property type="protein sequence ID" value="RYN73675.1"/>
    <property type="molecule type" value="Genomic_DNA"/>
</dbReference>
<accession>A0A4Q4NDT8</accession>
<dbReference type="VEuPathDB" id="FungiDB:CC77DRAFT_1057120"/>